<dbReference type="Gene3D" id="2.20.130.10">
    <property type="entry name" value="CAC2371-like domains"/>
    <property type="match status" value="1"/>
</dbReference>
<feature type="domain" description="Methyltransferase" evidence="3">
    <location>
        <begin position="41"/>
        <end position="132"/>
    </location>
</feature>
<evidence type="ECO:0000256" key="1">
    <source>
        <dbReference type="ARBA" id="ARBA00022603"/>
    </source>
</evidence>
<dbReference type="GO" id="GO:0008168">
    <property type="term" value="F:methyltransferase activity"/>
    <property type="evidence" value="ECO:0007669"/>
    <property type="project" value="UniProtKB-KW"/>
</dbReference>
<proteinExistence type="predicted"/>
<name>A0ABN4ARM4_EMTOG</name>
<dbReference type="InterPro" id="IPR029063">
    <property type="entry name" value="SAM-dependent_MTases_sf"/>
</dbReference>
<gene>
    <name evidence="4" type="ordered locus">Emtol_3878</name>
</gene>
<sequence>MSQLYTNLAKVYHEIYQKLFDYDQEFKFYDKHLKENDVRSVLEIGCGTGNLAKRLINAKFDYFGVDLFQEMLDIAATNAHKEYFLQADVRSMKLDKTFDCVIITGRSISYLTENKGIIEALKCINNSLKMNGLLLFDAIDAEKMFLDFKEIRTDKLEVEFGQNKYKRVSKSKKNLSSGWTWDWESIYYQMNDYGIYEKIGEDFSTLRAFIKDELTLFLRMCGFELISILPKKSYAWEDNFYIVRKVAYDF</sequence>
<dbReference type="Proteomes" id="UP000002875">
    <property type="component" value="Chromosome"/>
</dbReference>
<dbReference type="EMBL" id="CP002961">
    <property type="protein sequence ID" value="AFK05004.1"/>
    <property type="molecule type" value="Genomic_DNA"/>
</dbReference>
<dbReference type="RefSeq" id="WP_015030692.1">
    <property type="nucleotide sequence ID" value="NC_018748.1"/>
</dbReference>
<dbReference type="InterPro" id="IPR041698">
    <property type="entry name" value="Methyltransf_25"/>
</dbReference>
<dbReference type="Pfam" id="PF13649">
    <property type="entry name" value="Methyltransf_25"/>
    <property type="match status" value="1"/>
</dbReference>
<dbReference type="SUPFAM" id="SSF53335">
    <property type="entry name" value="S-adenosyl-L-methionine-dependent methyltransferases"/>
    <property type="match status" value="1"/>
</dbReference>
<dbReference type="GO" id="GO:0032259">
    <property type="term" value="P:methylation"/>
    <property type="evidence" value="ECO:0007669"/>
    <property type="project" value="UniProtKB-KW"/>
</dbReference>
<protein>
    <submittedName>
        <fullName evidence="4">Methyltransferase type 11</fullName>
    </submittedName>
</protein>
<keyword evidence="5" id="KW-1185">Reference proteome</keyword>
<evidence type="ECO:0000313" key="5">
    <source>
        <dbReference type="Proteomes" id="UP000002875"/>
    </source>
</evidence>
<organism evidence="4 5">
    <name type="scientific">Emticicia oligotrophica (strain DSM 17448 / CIP 109782 / MTCC 6937 / GPTSA100-15)</name>
    <dbReference type="NCBI Taxonomy" id="929562"/>
    <lineage>
        <taxon>Bacteria</taxon>
        <taxon>Pseudomonadati</taxon>
        <taxon>Bacteroidota</taxon>
        <taxon>Cytophagia</taxon>
        <taxon>Cytophagales</taxon>
        <taxon>Leadbetterellaceae</taxon>
        <taxon>Emticicia</taxon>
    </lineage>
</organism>
<keyword evidence="2" id="KW-0808">Transferase</keyword>
<evidence type="ECO:0000259" key="3">
    <source>
        <dbReference type="Pfam" id="PF13649"/>
    </source>
</evidence>
<reference evidence="4 5" key="1">
    <citation type="submission" date="2011-07" db="EMBL/GenBank/DDBJ databases">
        <title>The complete genome of chromosome of Emticicia oligotrophica DSM 17448.</title>
        <authorList>
            <consortium name="US DOE Joint Genome Institute (JGI-PGF)"/>
            <person name="Lucas S."/>
            <person name="Han J."/>
            <person name="Lapidus A."/>
            <person name="Bruce D."/>
            <person name="Goodwin L."/>
            <person name="Pitluck S."/>
            <person name="Peters L."/>
            <person name="Kyrpides N."/>
            <person name="Mavromatis K."/>
            <person name="Ivanova N."/>
            <person name="Ovchinnikova G."/>
            <person name="Teshima H."/>
            <person name="Detter J.C."/>
            <person name="Tapia R."/>
            <person name="Han C."/>
            <person name="Land M."/>
            <person name="Hauser L."/>
            <person name="Markowitz V."/>
            <person name="Cheng J.-F."/>
            <person name="Hugenholtz P."/>
            <person name="Woyke T."/>
            <person name="Wu D."/>
            <person name="Tindall B."/>
            <person name="Pomrenke H."/>
            <person name="Brambilla E."/>
            <person name="Klenk H.-P."/>
            <person name="Eisen J.A."/>
        </authorList>
    </citation>
    <scope>NUCLEOTIDE SEQUENCE [LARGE SCALE GENOMIC DNA]</scope>
    <source>
        <strain evidence="4 5">DSM 17448</strain>
    </source>
</reference>
<accession>A0ABN4ARM4</accession>
<dbReference type="CDD" id="cd02440">
    <property type="entry name" value="AdoMet_MTases"/>
    <property type="match status" value="1"/>
</dbReference>
<dbReference type="PANTHER" id="PTHR43861:SF1">
    <property type="entry name" value="TRANS-ACONITATE 2-METHYLTRANSFERASE"/>
    <property type="match status" value="1"/>
</dbReference>
<evidence type="ECO:0000256" key="2">
    <source>
        <dbReference type="ARBA" id="ARBA00022679"/>
    </source>
</evidence>
<keyword evidence="1 4" id="KW-0489">Methyltransferase</keyword>
<evidence type="ECO:0000313" key="4">
    <source>
        <dbReference type="EMBL" id="AFK05004.1"/>
    </source>
</evidence>
<dbReference type="PANTHER" id="PTHR43861">
    <property type="entry name" value="TRANS-ACONITATE 2-METHYLTRANSFERASE-RELATED"/>
    <property type="match status" value="1"/>
</dbReference>
<dbReference type="Gene3D" id="3.40.50.150">
    <property type="entry name" value="Vaccinia Virus protein VP39"/>
    <property type="match status" value="1"/>
</dbReference>